<keyword evidence="3" id="KW-1185">Reference proteome</keyword>
<evidence type="ECO:0000259" key="1">
    <source>
        <dbReference type="Pfam" id="PF21237"/>
    </source>
</evidence>
<dbReference type="InterPro" id="IPR039894">
    <property type="entry name" value="Pus10-like"/>
</dbReference>
<dbReference type="Pfam" id="PF21237">
    <property type="entry name" value="Pus10_N_euk"/>
    <property type="match status" value="1"/>
</dbReference>
<dbReference type="InterPro" id="IPR048742">
    <property type="entry name" value="Pus10_N_euk"/>
</dbReference>
<reference evidence="2 3" key="1">
    <citation type="submission" date="2020-10" db="EMBL/GenBank/DDBJ databases">
        <title>The Coptis chinensis genome and diversification of protoberbering-type alkaloids.</title>
        <authorList>
            <person name="Wang B."/>
            <person name="Shu S."/>
            <person name="Song C."/>
            <person name="Liu Y."/>
        </authorList>
    </citation>
    <scope>NUCLEOTIDE SEQUENCE [LARGE SCALE GENOMIC DNA]</scope>
    <source>
        <strain evidence="2">HL-2020</strain>
        <tissue evidence="2">Leaf</tissue>
    </source>
</reference>
<protein>
    <recommendedName>
        <fullName evidence="1">Pus10 N-terminal eukaryotes domain-containing protein</fullName>
    </recommendedName>
</protein>
<dbReference type="OrthoDB" id="271937at2759"/>
<proteinExistence type="predicted"/>
<dbReference type="GO" id="GO:0031119">
    <property type="term" value="P:tRNA pseudouridine synthesis"/>
    <property type="evidence" value="ECO:0007669"/>
    <property type="project" value="TreeGrafter"/>
</dbReference>
<feature type="domain" description="Pus10 N-terminal eukaryotes" evidence="1">
    <location>
        <begin position="117"/>
        <end position="245"/>
    </location>
</feature>
<evidence type="ECO:0000313" key="3">
    <source>
        <dbReference type="Proteomes" id="UP000631114"/>
    </source>
</evidence>
<evidence type="ECO:0000313" key="2">
    <source>
        <dbReference type="EMBL" id="KAF9621480.1"/>
    </source>
</evidence>
<dbReference type="EMBL" id="JADFTS010000002">
    <property type="protein sequence ID" value="KAF9621480.1"/>
    <property type="molecule type" value="Genomic_DNA"/>
</dbReference>
<accession>A0A835IPD6</accession>
<comment type="caution">
    <text evidence="2">The sequence shown here is derived from an EMBL/GenBank/DDBJ whole genome shotgun (WGS) entry which is preliminary data.</text>
</comment>
<dbReference type="PANTHER" id="PTHR21568">
    <property type="entry name" value="TRNA PSEUDOURIDINE SYNTHASE PUS10"/>
    <property type="match status" value="1"/>
</dbReference>
<sequence length="264" mass="29425">MTSGKEDDDVSVTVTDTDTEVEGIIMTNNNNNNKSDEEAQIIEHAVRSLPSHAAAIDLLSSGVCVRCILRLFGVSGRVYSCSLLSSSYLYSVLEKSYSSHDSDTWRPSLQAESPYYCSVCLGILQFCHTDGKVKDQVSEFTLSIAEMVKKEGHEIESFCFEISVPPIISANENAIWLCMKNKYGSELWCQEEKLLAEHVSLKDALKMSVTDSLETLLAGKYALGSFHICLTYTQTKASSWLLGCQDRNQDFKRRKTGMFACLTF</sequence>
<organism evidence="2 3">
    <name type="scientific">Coptis chinensis</name>
    <dbReference type="NCBI Taxonomy" id="261450"/>
    <lineage>
        <taxon>Eukaryota</taxon>
        <taxon>Viridiplantae</taxon>
        <taxon>Streptophyta</taxon>
        <taxon>Embryophyta</taxon>
        <taxon>Tracheophyta</taxon>
        <taxon>Spermatophyta</taxon>
        <taxon>Magnoliopsida</taxon>
        <taxon>Ranunculales</taxon>
        <taxon>Ranunculaceae</taxon>
        <taxon>Coptidoideae</taxon>
        <taxon>Coptis</taxon>
    </lineage>
</organism>
<gene>
    <name evidence="2" type="ORF">IFM89_021784</name>
</gene>
<dbReference type="GO" id="GO:0009982">
    <property type="term" value="F:pseudouridine synthase activity"/>
    <property type="evidence" value="ECO:0007669"/>
    <property type="project" value="TreeGrafter"/>
</dbReference>
<dbReference type="Proteomes" id="UP000631114">
    <property type="component" value="Unassembled WGS sequence"/>
</dbReference>
<dbReference type="PANTHER" id="PTHR21568:SF0">
    <property type="entry name" value="TRNA PSEUDOURIDINE SYNTHASE PUS10"/>
    <property type="match status" value="1"/>
</dbReference>
<name>A0A835IPD6_9MAGN</name>
<dbReference type="AlphaFoldDB" id="A0A835IPD6"/>